<dbReference type="AlphaFoldDB" id="A0A819JU98"/>
<name>A0A819JU98_9BILA</name>
<dbReference type="SUPFAM" id="SSF101898">
    <property type="entry name" value="NHL repeat"/>
    <property type="match status" value="2"/>
</dbReference>
<dbReference type="GO" id="GO:0008270">
    <property type="term" value="F:zinc ion binding"/>
    <property type="evidence" value="ECO:0007669"/>
    <property type="project" value="UniProtKB-KW"/>
</dbReference>
<proteinExistence type="predicted"/>
<dbReference type="InterPro" id="IPR011042">
    <property type="entry name" value="6-blade_b-propeller_TolB-like"/>
</dbReference>
<dbReference type="InterPro" id="IPR001258">
    <property type="entry name" value="NHL_repeat"/>
</dbReference>
<keyword evidence="1" id="KW-0677">Repeat</keyword>
<dbReference type="SUPFAM" id="SSF52047">
    <property type="entry name" value="RNI-like"/>
    <property type="match status" value="1"/>
</dbReference>
<accession>A0A819JU98</accession>
<evidence type="ECO:0000313" key="3">
    <source>
        <dbReference type="Proteomes" id="UP000663836"/>
    </source>
</evidence>
<dbReference type="CDD" id="cd05819">
    <property type="entry name" value="NHL"/>
    <property type="match status" value="1"/>
</dbReference>
<dbReference type="Proteomes" id="UP000663836">
    <property type="component" value="Unassembled WGS sequence"/>
</dbReference>
<sequence length="742" mass="84232">MLLFPILSIDIYYPSRLLSYWTPANIVISPINQHIFMVDMSFNRVLHLSPEAIYISTLNLPIEQSKFYSPLKLTIDLAGYLYVATGAYSSLAMIYKYRTTNDQLIKNISLPFYVPTALTISPINGDIYVATTDTKDTSIYVLNKNGEQINKFNTSNFSPPLSQPTALTMDKTAERLYVADRNDSTTGRIFVINSQTGRQLQVYINSNIYRPTAVIVDVNLNVYVADMATNCIIALTSNGTLIRTYTNSLYNPQGLTFAPYASLLLSDTLNNRLVLFDVISAKVLQIYSSHDPVLIAPRLVALLNSGDIYVNSLTDDIAYNILKKLTITNSSANVTQIINPKPHFGFPVGLALDTKNQIYVTDADIPYGYIHMFASNGTEIGRIYTNNPPLKNPHGIATDLQGNLYVADSGNVRVIKLLINGTIIQNYQTTPPLQYVYDVKHIVPDRVIGLILSNDEDTPGLAELFLTYFQINQFTYLQSLTLFDIGPHLWENIIQNMVELKNLHSFFYTQPSRTNSWISDITGNDIGQLDSRLFNIYVDIVKHISSVATQLKSLATKFELNDSTTQFIYPLTQLKRLVLEIEGSNISINQLEEMMSNLPRLKHLILIANCNRDVVNGQRWQMILQHLITFNFMFYLSVSLESQDLDSFRTSFWLEEKHWFVACGRKNLYSVPHFYQTTADEDFQFPLCSTVSDNIIFYETINRLTLSSISNNTNHYFPHVQTLVSYNDYYILMSTINDTTCN</sequence>
<protein>
    <submittedName>
        <fullName evidence="2">Uncharacterized protein</fullName>
    </submittedName>
</protein>
<dbReference type="Gene3D" id="2.120.10.30">
    <property type="entry name" value="TolB, C-terminal domain"/>
    <property type="match status" value="2"/>
</dbReference>
<dbReference type="SMART" id="SM00135">
    <property type="entry name" value="LY"/>
    <property type="match status" value="5"/>
</dbReference>
<dbReference type="InterPro" id="IPR032675">
    <property type="entry name" value="LRR_dom_sf"/>
</dbReference>
<evidence type="ECO:0000256" key="1">
    <source>
        <dbReference type="ARBA" id="ARBA00022737"/>
    </source>
</evidence>
<dbReference type="Pfam" id="PF01436">
    <property type="entry name" value="NHL"/>
    <property type="match status" value="1"/>
</dbReference>
<reference evidence="2" key="1">
    <citation type="submission" date="2021-02" db="EMBL/GenBank/DDBJ databases">
        <authorList>
            <person name="Nowell W R."/>
        </authorList>
    </citation>
    <scope>NUCLEOTIDE SEQUENCE</scope>
</reference>
<dbReference type="InterPro" id="IPR050952">
    <property type="entry name" value="TRIM-NHL_E3_ligases"/>
</dbReference>
<dbReference type="PANTHER" id="PTHR24104:SF25">
    <property type="entry name" value="PROTEIN LIN-41"/>
    <property type="match status" value="1"/>
</dbReference>
<dbReference type="Gene3D" id="3.80.10.10">
    <property type="entry name" value="Ribonuclease Inhibitor"/>
    <property type="match status" value="1"/>
</dbReference>
<dbReference type="EMBL" id="CAJOBD010003230">
    <property type="protein sequence ID" value="CAF3936133.1"/>
    <property type="molecule type" value="Genomic_DNA"/>
</dbReference>
<comment type="caution">
    <text evidence="2">The sequence shown here is derived from an EMBL/GenBank/DDBJ whole genome shotgun (WGS) entry which is preliminary data.</text>
</comment>
<evidence type="ECO:0000313" key="2">
    <source>
        <dbReference type="EMBL" id="CAF3936133.1"/>
    </source>
</evidence>
<organism evidence="2 3">
    <name type="scientific">Rotaria sordida</name>
    <dbReference type="NCBI Taxonomy" id="392033"/>
    <lineage>
        <taxon>Eukaryota</taxon>
        <taxon>Metazoa</taxon>
        <taxon>Spiralia</taxon>
        <taxon>Gnathifera</taxon>
        <taxon>Rotifera</taxon>
        <taxon>Eurotatoria</taxon>
        <taxon>Bdelloidea</taxon>
        <taxon>Philodinida</taxon>
        <taxon>Philodinidae</taxon>
        <taxon>Rotaria</taxon>
    </lineage>
</organism>
<gene>
    <name evidence="2" type="ORF">JBS370_LOCUS22731</name>
</gene>
<dbReference type="InterPro" id="IPR000033">
    <property type="entry name" value="LDLR_classB_rpt"/>
</dbReference>
<dbReference type="PANTHER" id="PTHR24104">
    <property type="entry name" value="E3 UBIQUITIN-PROTEIN LIGASE NHLRC1-RELATED"/>
    <property type="match status" value="1"/>
</dbReference>